<keyword evidence="3" id="KW-1185">Reference proteome</keyword>
<comment type="caution">
    <text evidence="2">The sequence shown here is derived from an EMBL/GenBank/DDBJ whole genome shotgun (WGS) entry which is preliminary data.</text>
</comment>
<gene>
    <name evidence="2" type="ORF">BD626DRAFT_192384</name>
</gene>
<evidence type="ECO:0000313" key="2">
    <source>
        <dbReference type="EMBL" id="TRM65810.1"/>
    </source>
</evidence>
<feature type="region of interest" description="Disordered" evidence="1">
    <location>
        <begin position="100"/>
        <end position="168"/>
    </location>
</feature>
<organism evidence="2 3">
    <name type="scientific">Schizophyllum amplum</name>
    <dbReference type="NCBI Taxonomy" id="97359"/>
    <lineage>
        <taxon>Eukaryota</taxon>
        <taxon>Fungi</taxon>
        <taxon>Dikarya</taxon>
        <taxon>Basidiomycota</taxon>
        <taxon>Agaricomycotina</taxon>
        <taxon>Agaricomycetes</taxon>
        <taxon>Agaricomycetidae</taxon>
        <taxon>Agaricales</taxon>
        <taxon>Schizophyllaceae</taxon>
        <taxon>Schizophyllum</taxon>
    </lineage>
</organism>
<dbReference type="EMBL" id="VDMD01000004">
    <property type="protein sequence ID" value="TRM65810.1"/>
    <property type="molecule type" value="Genomic_DNA"/>
</dbReference>
<dbReference type="AlphaFoldDB" id="A0A550CLX4"/>
<evidence type="ECO:0000256" key="1">
    <source>
        <dbReference type="SAM" id="MobiDB-lite"/>
    </source>
</evidence>
<evidence type="ECO:0000313" key="3">
    <source>
        <dbReference type="Proteomes" id="UP000320762"/>
    </source>
</evidence>
<reference evidence="2 3" key="1">
    <citation type="journal article" date="2019" name="New Phytol.">
        <title>Comparative genomics reveals unique wood-decay strategies and fruiting body development in the Schizophyllaceae.</title>
        <authorList>
            <person name="Almasi E."/>
            <person name="Sahu N."/>
            <person name="Krizsan K."/>
            <person name="Balint B."/>
            <person name="Kovacs G.M."/>
            <person name="Kiss B."/>
            <person name="Cseklye J."/>
            <person name="Drula E."/>
            <person name="Henrissat B."/>
            <person name="Nagy I."/>
            <person name="Chovatia M."/>
            <person name="Adam C."/>
            <person name="LaButti K."/>
            <person name="Lipzen A."/>
            <person name="Riley R."/>
            <person name="Grigoriev I.V."/>
            <person name="Nagy L.G."/>
        </authorList>
    </citation>
    <scope>NUCLEOTIDE SEQUENCE [LARGE SCALE GENOMIC DNA]</scope>
    <source>
        <strain evidence="2 3">NL-1724</strain>
    </source>
</reference>
<sequence length="168" mass="18714">MSASVPARGRCTGAVGPIQQSYRVMPALCSFEYCYEQAHRSMRPSTRPADTRPCTGRGHHRGLLCCPLAVPSEDGTARHLSALNQSPHDQHFTLRPIDQSMAEPCPHNEPRLRNRTRRTAHSGSAPASPRPHLRRRPSVCHQQILNKRHRNSGPGTAGRRAYPRHILA</sequence>
<dbReference type="Proteomes" id="UP000320762">
    <property type="component" value="Unassembled WGS sequence"/>
</dbReference>
<name>A0A550CLX4_9AGAR</name>
<protein>
    <submittedName>
        <fullName evidence="2">Uncharacterized protein</fullName>
    </submittedName>
</protein>
<accession>A0A550CLX4</accession>
<proteinExistence type="predicted"/>